<evidence type="ECO:0000313" key="11">
    <source>
        <dbReference type="EMBL" id="TSD55551.1"/>
    </source>
</evidence>
<evidence type="ECO:0000259" key="10">
    <source>
        <dbReference type="PROSITE" id="PS51733"/>
    </source>
</evidence>
<dbReference type="CDD" id="cd16444">
    <property type="entry name" value="LipB"/>
    <property type="match status" value="1"/>
</dbReference>
<feature type="binding site" evidence="5 8">
    <location>
        <begin position="72"/>
        <end position="79"/>
    </location>
    <ligand>
        <name>substrate</name>
    </ligand>
</feature>
<dbReference type="SUPFAM" id="SSF55681">
    <property type="entry name" value="Class II aaRS and biotin synthetases"/>
    <property type="match status" value="1"/>
</dbReference>
<protein>
    <recommendedName>
        <fullName evidence="5 6">Octanoyltransferase</fullName>
        <ecNumber evidence="5 6">2.3.1.181</ecNumber>
    </recommendedName>
    <alternativeName>
        <fullName evidence="5">Lipoate-protein ligase B</fullName>
    </alternativeName>
    <alternativeName>
        <fullName evidence="5">Lipoyl/octanoyl transferase</fullName>
    </alternativeName>
    <alternativeName>
        <fullName evidence="5">Octanoyl-[acyl-carrier-protein]-protein N-octanoyltransferase</fullName>
    </alternativeName>
</protein>
<evidence type="ECO:0000256" key="7">
    <source>
        <dbReference type="PIRSR" id="PIRSR016262-1"/>
    </source>
</evidence>
<dbReference type="NCBIfam" id="TIGR00214">
    <property type="entry name" value="lipB"/>
    <property type="match status" value="1"/>
</dbReference>
<dbReference type="EMBL" id="VLNT01000022">
    <property type="protein sequence ID" value="TSD55551.1"/>
    <property type="molecule type" value="Genomic_DNA"/>
</dbReference>
<comment type="catalytic activity">
    <reaction evidence="5 6">
        <text>octanoyl-[ACP] + L-lysyl-[protein] = N(6)-octanoyl-L-lysyl-[protein] + holo-[ACP] + H(+)</text>
        <dbReference type="Rhea" id="RHEA:17665"/>
        <dbReference type="Rhea" id="RHEA-COMP:9636"/>
        <dbReference type="Rhea" id="RHEA-COMP:9685"/>
        <dbReference type="Rhea" id="RHEA-COMP:9752"/>
        <dbReference type="Rhea" id="RHEA-COMP:9928"/>
        <dbReference type="ChEBI" id="CHEBI:15378"/>
        <dbReference type="ChEBI" id="CHEBI:29969"/>
        <dbReference type="ChEBI" id="CHEBI:64479"/>
        <dbReference type="ChEBI" id="CHEBI:78463"/>
        <dbReference type="ChEBI" id="CHEBI:78809"/>
        <dbReference type="EC" id="2.3.1.181"/>
    </reaction>
</comment>
<evidence type="ECO:0000313" key="12">
    <source>
        <dbReference type="Proteomes" id="UP000316988"/>
    </source>
</evidence>
<dbReference type="GO" id="GO:0033819">
    <property type="term" value="F:lipoyl(octanoyl) transferase activity"/>
    <property type="evidence" value="ECO:0007669"/>
    <property type="project" value="UniProtKB-EC"/>
</dbReference>
<feature type="binding site" evidence="5 8">
    <location>
        <begin position="144"/>
        <end position="146"/>
    </location>
    <ligand>
        <name>substrate</name>
    </ligand>
</feature>
<dbReference type="PIRSF" id="PIRSF016262">
    <property type="entry name" value="LPLase"/>
    <property type="match status" value="1"/>
</dbReference>
<comment type="pathway">
    <text evidence="1 5 6">Protein modification; protein lipoylation via endogenous pathway; protein N(6)-(lipoyl)lysine from octanoyl-[acyl-carrier-protein]: step 1/2.</text>
</comment>
<dbReference type="InterPro" id="IPR045864">
    <property type="entry name" value="aa-tRNA-synth_II/BPL/LPL"/>
</dbReference>
<dbReference type="Pfam" id="PF21948">
    <property type="entry name" value="LplA-B_cat"/>
    <property type="match status" value="1"/>
</dbReference>
<accession>A0A554RNF1</accession>
<dbReference type="AlphaFoldDB" id="A0A554RNF1"/>
<comment type="caution">
    <text evidence="11">The sequence shown here is derived from an EMBL/GenBank/DDBJ whole genome shotgun (WGS) entry which is preliminary data.</text>
</comment>
<dbReference type="NCBIfam" id="NF010925">
    <property type="entry name" value="PRK14345.1"/>
    <property type="match status" value="1"/>
</dbReference>
<evidence type="ECO:0000256" key="1">
    <source>
        <dbReference type="ARBA" id="ARBA00004821"/>
    </source>
</evidence>
<feature type="active site" description="Acyl-thioester intermediate" evidence="5 7">
    <location>
        <position position="175"/>
    </location>
</feature>
<feature type="domain" description="BPL/LPL catalytic" evidence="10">
    <location>
        <begin position="34"/>
        <end position="214"/>
    </location>
</feature>
<name>A0A554RNF1_9ACTN</name>
<dbReference type="Proteomes" id="UP000316988">
    <property type="component" value="Unassembled WGS sequence"/>
</dbReference>
<reference evidence="11 12" key="1">
    <citation type="submission" date="2019-07" db="EMBL/GenBank/DDBJ databases">
        <authorList>
            <person name="Zhao L.H."/>
        </authorList>
    </citation>
    <scope>NUCLEOTIDE SEQUENCE [LARGE SCALE GENOMIC DNA]</scope>
    <source>
        <strain evidence="11 12">Co35</strain>
    </source>
</reference>
<evidence type="ECO:0000256" key="6">
    <source>
        <dbReference type="PIRNR" id="PIRNR016262"/>
    </source>
</evidence>
<dbReference type="OrthoDB" id="9787061at2"/>
<sequence length="240" mass="26593">MSLRILDSWYGEQAIEYLDAWELQRQLHAQRVADQIEDTTLFLEHPPVYTAGKRTEQFERPQDGTPVVDVDRGGKITFHGRGQLVGYPITKLPSHVLVVDYVRRVEEALIRSLAEFGLATGRVQGRSGVWLPEAPGRGERKIAAIGIRVSRGVTMHGFSLNCDVDLGWYDRFIPCGIADAGVTTLSAELGRDVTVLEAAPTVAHHLAELLTWKPYDPSPDIDRVDHPSLAIGTVQPPTPR</sequence>
<proteinExistence type="inferred from homology"/>
<feature type="binding site" evidence="5 8">
    <location>
        <begin position="157"/>
        <end position="159"/>
    </location>
    <ligand>
        <name>substrate</name>
    </ligand>
</feature>
<dbReference type="HAMAP" id="MF_00013">
    <property type="entry name" value="LipB"/>
    <property type="match status" value="1"/>
</dbReference>
<comment type="miscellaneous">
    <text evidence="5">In the reaction, the free carboxyl group of octanoic acid is attached via an amide linkage to the epsilon-amino group of a specific lysine residue of lipoyl domains of lipoate-dependent enzymes.</text>
</comment>
<dbReference type="Gene3D" id="3.30.930.10">
    <property type="entry name" value="Bira Bifunctional Protein, Domain 2"/>
    <property type="match status" value="1"/>
</dbReference>
<dbReference type="EC" id="2.3.1.181" evidence="5 6"/>
<keyword evidence="12" id="KW-1185">Reference proteome</keyword>
<dbReference type="GO" id="GO:0009249">
    <property type="term" value="P:protein lipoylation"/>
    <property type="evidence" value="ECO:0007669"/>
    <property type="project" value="InterPro"/>
</dbReference>
<dbReference type="InterPro" id="IPR020605">
    <property type="entry name" value="Octanoyltransferase_CS"/>
</dbReference>
<dbReference type="InterPro" id="IPR004143">
    <property type="entry name" value="BPL_LPL_catalytic"/>
</dbReference>
<dbReference type="UniPathway" id="UPA00538">
    <property type="reaction ID" value="UER00592"/>
</dbReference>
<keyword evidence="5" id="KW-0963">Cytoplasm</keyword>
<comment type="similarity">
    <text evidence="5 6">Belongs to the LipB family.</text>
</comment>
<dbReference type="PANTHER" id="PTHR10993">
    <property type="entry name" value="OCTANOYLTRANSFERASE"/>
    <property type="match status" value="1"/>
</dbReference>
<evidence type="ECO:0000256" key="4">
    <source>
        <dbReference type="ARBA" id="ARBA00024732"/>
    </source>
</evidence>
<dbReference type="GO" id="GO:0005737">
    <property type="term" value="C:cytoplasm"/>
    <property type="evidence" value="ECO:0007669"/>
    <property type="project" value="UniProtKB-SubCell"/>
</dbReference>
<organism evidence="11 12">
    <name type="scientific">Aeromicrobium piscarium</name>
    <dbReference type="NCBI Taxonomy" id="2590901"/>
    <lineage>
        <taxon>Bacteria</taxon>
        <taxon>Bacillati</taxon>
        <taxon>Actinomycetota</taxon>
        <taxon>Actinomycetes</taxon>
        <taxon>Propionibacteriales</taxon>
        <taxon>Nocardioidaceae</taxon>
        <taxon>Aeromicrobium</taxon>
    </lineage>
</organism>
<feature type="site" description="Lowers pKa of active site Cys" evidence="5 9">
    <location>
        <position position="141"/>
    </location>
</feature>
<comment type="function">
    <text evidence="4 5 6">Catalyzes the transfer of endogenously produced octanoic acid from octanoyl-acyl-carrier-protein onto the lipoyl domains of lipoate-dependent enzymes. Lipoyl-ACP can also act as a substrate although octanoyl-ACP is likely to be the physiological substrate.</text>
</comment>
<evidence type="ECO:0000256" key="9">
    <source>
        <dbReference type="PIRSR" id="PIRSR016262-3"/>
    </source>
</evidence>
<dbReference type="PROSITE" id="PS51733">
    <property type="entry name" value="BPL_LPL_CATALYTIC"/>
    <property type="match status" value="1"/>
</dbReference>
<gene>
    <name evidence="5 11" type="primary">lipB</name>
    <name evidence="11" type="ORF">FNM00_16705</name>
</gene>
<dbReference type="PROSITE" id="PS01313">
    <property type="entry name" value="LIPB"/>
    <property type="match status" value="1"/>
</dbReference>
<keyword evidence="3 5" id="KW-0012">Acyltransferase</keyword>
<keyword evidence="2 5" id="KW-0808">Transferase</keyword>
<evidence type="ECO:0000256" key="3">
    <source>
        <dbReference type="ARBA" id="ARBA00023315"/>
    </source>
</evidence>
<comment type="subcellular location">
    <subcellularLocation>
        <location evidence="5">Cytoplasm</location>
    </subcellularLocation>
</comment>
<dbReference type="RefSeq" id="WP_143914679.1">
    <property type="nucleotide sequence ID" value="NZ_VLNT01000022.1"/>
</dbReference>
<dbReference type="InterPro" id="IPR000544">
    <property type="entry name" value="Octanoyltransferase"/>
</dbReference>
<evidence type="ECO:0000256" key="8">
    <source>
        <dbReference type="PIRSR" id="PIRSR016262-2"/>
    </source>
</evidence>
<dbReference type="PANTHER" id="PTHR10993:SF7">
    <property type="entry name" value="LIPOYLTRANSFERASE 2, MITOCHONDRIAL-RELATED"/>
    <property type="match status" value="1"/>
</dbReference>
<evidence type="ECO:0000256" key="5">
    <source>
        <dbReference type="HAMAP-Rule" id="MF_00013"/>
    </source>
</evidence>
<evidence type="ECO:0000256" key="2">
    <source>
        <dbReference type="ARBA" id="ARBA00022679"/>
    </source>
</evidence>